<keyword evidence="1" id="KW-0472">Membrane</keyword>
<keyword evidence="1" id="KW-1133">Transmembrane helix</keyword>
<dbReference type="Proteomes" id="UP000251993">
    <property type="component" value="Chromosome"/>
</dbReference>
<proteinExistence type="predicted"/>
<name>A0A344TD77_9BACT</name>
<feature type="transmembrane region" description="Helical" evidence="1">
    <location>
        <begin position="21"/>
        <end position="46"/>
    </location>
</feature>
<feature type="transmembrane region" description="Helical" evidence="1">
    <location>
        <begin position="58"/>
        <end position="77"/>
    </location>
</feature>
<dbReference type="Pfam" id="PF07099">
    <property type="entry name" value="DUF1361"/>
    <property type="match status" value="1"/>
</dbReference>
<accession>A0A344TD77</accession>
<feature type="transmembrane region" description="Helical" evidence="1">
    <location>
        <begin position="159"/>
        <end position="177"/>
    </location>
</feature>
<protein>
    <submittedName>
        <fullName evidence="2">DUF1361 domain-containing protein</fullName>
    </submittedName>
</protein>
<reference evidence="2 3" key="1">
    <citation type="submission" date="2018-07" db="EMBL/GenBank/DDBJ databases">
        <title>Genome sequencing of Runella.</title>
        <authorList>
            <person name="Baek M.-G."/>
            <person name="Yi H."/>
        </authorList>
    </citation>
    <scope>NUCLEOTIDE SEQUENCE [LARGE SCALE GENOMIC DNA]</scope>
    <source>
        <strain evidence="2 3">HYN0085</strain>
    </source>
</reference>
<evidence type="ECO:0000256" key="1">
    <source>
        <dbReference type="SAM" id="Phobius"/>
    </source>
</evidence>
<dbReference type="KEGG" id="run:DR864_02075"/>
<feature type="transmembrane region" description="Helical" evidence="1">
    <location>
        <begin position="208"/>
        <end position="230"/>
    </location>
</feature>
<dbReference type="AlphaFoldDB" id="A0A344TD77"/>
<evidence type="ECO:0000313" key="3">
    <source>
        <dbReference type="Proteomes" id="UP000251993"/>
    </source>
</evidence>
<dbReference type="OrthoDB" id="4540541at2"/>
<feature type="transmembrane region" description="Helical" evidence="1">
    <location>
        <begin position="89"/>
        <end position="107"/>
    </location>
</feature>
<sequence>MLKRLLNRFWKYRFYVSDPPIITMEGLYPLLLLLLLSMVALTYHMIRIQFKEAVDFSMDWNLFLSWIPLLVAFLVDVTVKRFGKLPKWVGFWSIIWLLFFPNAPYMITDLLHISVNMGSDLTWHDIIMLFYYAEVSLFNGLVSLYWMHRCWQKTFTNTTGNIMLAFSLPMAGFGIYLGRIRRWNSWDIIHNPKELLSAVWQSLTDRTALVLSLEFGLLLSMFYLVLWALLRFRVRHINEI</sequence>
<gene>
    <name evidence="2" type="ORF">DR864_02075</name>
</gene>
<organism evidence="2 3">
    <name type="scientific">Runella rosea</name>
    <dbReference type="NCBI Taxonomy" id="2259595"/>
    <lineage>
        <taxon>Bacteria</taxon>
        <taxon>Pseudomonadati</taxon>
        <taxon>Bacteroidota</taxon>
        <taxon>Cytophagia</taxon>
        <taxon>Cytophagales</taxon>
        <taxon>Spirosomataceae</taxon>
        <taxon>Runella</taxon>
    </lineage>
</organism>
<feature type="transmembrane region" description="Helical" evidence="1">
    <location>
        <begin position="127"/>
        <end position="147"/>
    </location>
</feature>
<dbReference type="EMBL" id="CP030850">
    <property type="protein sequence ID" value="AXE16598.1"/>
    <property type="molecule type" value="Genomic_DNA"/>
</dbReference>
<dbReference type="InterPro" id="IPR009793">
    <property type="entry name" value="DUF1361"/>
</dbReference>
<keyword evidence="3" id="KW-1185">Reference proteome</keyword>
<keyword evidence="1" id="KW-0812">Transmembrane</keyword>
<evidence type="ECO:0000313" key="2">
    <source>
        <dbReference type="EMBL" id="AXE16598.1"/>
    </source>
</evidence>